<sequence>MKMMQPSSQTKLIPIKVNHELNFVSSAIRYHTIGLLHSGQKVVFEDDKRHDFFPGTLFCFNQHSQLGFSHLPHQGKPYYTQLLLVSTEDIDRFNQIYPSAPSVIQSVFSVPTDKHLLEIWQRINDDFVTNLEQLHQHRLFELLLILRELGWQFINPYQMTIAHRIEKIINTDVAYDWQKAEIARRLNMSVSTLTRALQAEASSFSEVLKNTRMTQAIYLLLSDKYAVNDVANRCGYQSHSKFSAVFKKSFGFPPSQLVNHSMNKLD</sequence>
<dbReference type="InterPro" id="IPR020449">
    <property type="entry name" value="Tscrpt_reg_AraC-type_HTH"/>
</dbReference>
<dbReference type="InterPro" id="IPR009057">
    <property type="entry name" value="Homeodomain-like_sf"/>
</dbReference>
<proteinExistence type="predicted"/>
<dbReference type="InterPro" id="IPR018062">
    <property type="entry name" value="HTH_AraC-typ_CS"/>
</dbReference>
<evidence type="ECO:0000256" key="3">
    <source>
        <dbReference type="ARBA" id="ARBA00023163"/>
    </source>
</evidence>
<keyword evidence="5" id="KW-0614">Plasmid</keyword>
<evidence type="ECO:0000313" key="5">
    <source>
        <dbReference type="EMBL" id="QHG10755.1"/>
    </source>
</evidence>
<dbReference type="GO" id="GO:0000976">
    <property type="term" value="F:transcription cis-regulatory region binding"/>
    <property type="evidence" value="ECO:0007669"/>
    <property type="project" value="TreeGrafter"/>
</dbReference>
<dbReference type="Gene3D" id="1.10.10.60">
    <property type="entry name" value="Homeodomain-like"/>
    <property type="match status" value="1"/>
</dbReference>
<dbReference type="InterPro" id="IPR018060">
    <property type="entry name" value="HTH_AraC"/>
</dbReference>
<dbReference type="SUPFAM" id="SSF46689">
    <property type="entry name" value="Homeodomain-like"/>
    <property type="match status" value="1"/>
</dbReference>
<reference evidence="5" key="1">
    <citation type="journal article" date="2020" name="Microbiol. Resour. Announc.">
        <title>Complete Genome Sequence of Moraxella osloensis Strain YV1, Isolated from an Australian Wastewater Treatment Plant.</title>
        <authorList>
            <person name="Batinovic S."/>
            <person name="Rice D.T.F."/>
            <person name="Seviour R.J."/>
            <person name="Petrovski S."/>
        </authorList>
    </citation>
    <scope>NUCLEOTIDE SEQUENCE</scope>
    <source>
        <strain evidence="5">YV1</strain>
    </source>
</reference>
<dbReference type="EMBL" id="CP047227">
    <property type="protein sequence ID" value="QHG10755.1"/>
    <property type="molecule type" value="Genomic_DNA"/>
</dbReference>
<dbReference type="PROSITE" id="PS01124">
    <property type="entry name" value="HTH_ARAC_FAMILY_2"/>
    <property type="match status" value="1"/>
</dbReference>
<name>A0A6P1KQR2_FAUOS</name>
<feature type="domain" description="HTH araC/xylS-type" evidence="4">
    <location>
        <begin position="163"/>
        <end position="260"/>
    </location>
</feature>
<evidence type="ECO:0000256" key="2">
    <source>
        <dbReference type="ARBA" id="ARBA00023125"/>
    </source>
</evidence>
<dbReference type="PRINTS" id="PR00032">
    <property type="entry name" value="HTHARAC"/>
</dbReference>
<dbReference type="SMART" id="SM00342">
    <property type="entry name" value="HTH_ARAC"/>
    <property type="match status" value="1"/>
</dbReference>
<dbReference type="PANTHER" id="PTHR47894:SF4">
    <property type="entry name" value="HTH-TYPE TRANSCRIPTIONAL REGULATOR GADX"/>
    <property type="match status" value="1"/>
</dbReference>
<dbReference type="AlphaFoldDB" id="A0A6P1KQR2"/>
<dbReference type="Pfam" id="PF12833">
    <property type="entry name" value="HTH_18"/>
    <property type="match status" value="1"/>
</dbReference>
<dbReference type="InterPro" id="IPR037923">
    <property type="entry name" value="HTH-like"/>
</dbReference>
<gene>
    <name evidence="5" type="ORF">GSF12_12245</name>
</gene>
<dbReference type="GO" id="GO:0005829">
    <property type="term" value="C:cytosol"/>
    <property type="evidence" value="ECO:0007669"/>
    <property type="project" value="TreeGrafter"/>
</dbReference>
<keyword evidence="1" id="KW-0805">Transcription regulation</keyword>
<dbReference type="PROSITE" id="PS00041">
    <property type="entry name" value="HTH_ARAC_FAMILY_1"/>
    <property type="match status" value="1"/>
</dbReference>
<dbReference type="GO" id="GO:0003700">
    <property type="term" value="F:DNA-binding transcription factor activity"/>
    <property type="evidence" value="ECO:0007669"/>
    <property type="project" value="InterPro"/>
</dbReference>
<dbReference type="SUPFAM" id="SSF51215">
    <property type="entry name" value="Regulatory protein AraC"/>
    <property type="match status" value="1"/>
</dbReference>
<accession>A0A6P1KQR2</accession>
<evidence type="ECO:0000259" key="4">
    <source>
        <dbReference type="PROSITE" id="PS01124"/>
    </source>
</evidence>
<geneLocation type="plasmid" evidence="5">
    <name>p1</name>
</geneLocation>
<evidence type="ECO:0000256" key="1">
    <source>
        <dbReference type="ARBA" id="ARBA00023015"/>
    </source>
</evidence>
<dbReference type="PANTHER" id="PTHR47894">
    <property type="entry name" value="HTH-TYPE TRANSCRIPTIONAL REGULATOR GADX"/>
    <property type="match status" value="1"/>
</dbReference>
<keyword evidence="3" id="KW-0804">Transcription</keyword>
<protein>
    <submittedName>
        <fullName evidence="5">Helix-turn-helix domain-containing protein</fullName>
    </submittedName>
</protein>
<organism evidence="5">
    <name type="scientific">Faucicola osloensis</name>
    <name type="common">Moraxella osloensis</name>
    <dbReference type="NCBI Taxonomy" id="34062"/>
    <lineage>
        <taxon>Bacteria</taxon>
        <taxon>Pseudomonadati</taxon>
        <taxon>Pseudomonadota</taxon>
        <taxon>Gammaproteobacteria</taxon>
        <taxon>Moraxellales</taxon>
        <taxon>Moraxellaceae</taxon>
        <taxon>Faucicola</taxon>
    </lineage>
</organism>
<keyword evidence="2" id="KW-0238">DNA-binding</keyword>